<accession>A0A3S3AY10</accession>
<proteinExistence type="predicted"/>
<dbReference type="AlphaFoldDB" id="A0A3S3AY10"/>
<name>A0A3S3AY10_9NOCA</name>
<dbReference type="EMBL" id="RKLP01000001">
    <property type="protein sequence ID" value="RVW11228.1"/>
    <property type="molecule type" value="Genomic_DNA"/>
</dbReference>
<comment type="caution">
    <text evidence="1">The sequence shown here is derived from an EMBL/GenBank/DDBJ whole genome shotgun (WGS) entry which is preliminary data.</text>
</comment>
<evidence type="ECO:0000313" key="1">
    <source>
        <dbReference type="EMBL" id="RVW11228.1"/>
    </source>
</evidence>
<organism evidence="1 2">
    <name type="scientific">Prescottella agglutinans</name>
    <dbReference type="NCBI Taxonomy" id="1644129"/>
    <lineage>
        <taxon>Bacteria</taxon>
        <taxon>Bacillati</taxon>
        <taxon>Actinomycetota</taxon>
        <taxon>Actinomycetes</taxon>
        <taxon>Mycobacteriales</taxon>
        <taxon>Nocardiaceae</taxon>
        <taxon>Prescottella</taxon>
    </lineage>
</organism>
<gene>
    <name evidence="1" type="ORF">EGT67_01925</name>
</gene>
<keyword evidence="2" id="KW-1185">Reference proteome</keyword>
<dbReference type="OrthoDB" id="5517693at2"/>
<reference evidence="1 2" key="1">
    <citation type="submission" date="2018-11" db="EMBL/GenBank/DDBJ databases">
        <title>Rhodococcus spongicola sp. nov. and Rhodococcus xishaensis sp. nov. from marine sponges.</title>
        <authorList>
            <person name="Li L."/>
            <person name="Lin H.W."/>
        </authorList>
    </citation>
    <scope>NUCLEOTIDE SEQUENCE [LARGE SCALE GENOMIC DNA]</scope>
    <source>
        <strain evidence="1 2">CCTCC AB2014297</strain>
    </source>
</reference>
<evidence type="ECO:0008006" key="3">
    <source>
        <dbReference type="Google" id="ProtNLM"/>
    </source>
</evidence>
<protein>
    <recommendedName>
        <fullName evidence="3">AbiEi antitoxin C-terminal domain-containing protein</fullName>
    </recommendedName>
</protein>
<dbReference type="RefSeq" id="WP_127914334.1">
    <property type="nucleotide sequence ID" value="NZ_RKLP01000001.1"/>
</dbReference>
<sequence length="197" mass="20637">MEFDGTPLVFRADALERGFTDHELRAARRSRELLAVRPGAYVRAADLAQLDSVAQHRLAVLATASACPDAVVSHVSAAVLHGIAVWNVPLQRVHSTLDRASGGKITARRHVHVASLPAEDVVVVDGVCVTSPPRTVLDLARTAPFESAVVSGDHALATGLVTPTGLDDALARCRGRRGAAQAARAVAFMDGSSEIVG</sequence>
<evidence type="ECO:0000313" key="2">
    <source>
        <dbReference type="Proteomes" id="UP000286208"/>
    </source>
</evidence>
<dbReference type="Proteomes" id="UP000286208">
    <property type="component" value="Unassembled WGS sequence"/>
</dbReference>